<reference evidence="3" key="1">
    <citation type="journal article" date="2019" name="Int. J. Syst. Evol. Microbiol.">
        <title>The Global Catalogue of Microorganisms (GCM) 10K type strain sequencing project: providing services to taxonomists for standard genome sequencing and annotation.</title>
        <authorList>
            <consortium name="The Broad Institute Genomics Platform"/>
            <consortium name="The Broad Institute Genome Sequencing Center for Infectious Disease"/>
            <person name="Wu L."/>
            <person name="Ma J."/>
        </authorList>
    </citation>
    <scope>NUCLEOTIDE SEQUENCE [LARGE SCALE GENOMIC DNA]</scope>
    <source>
        <strain evidence="3">CGMCC 1.15922</strain>
    </source>
</reference>
<dbReference type="InterPro" id="IPR019734">
    <property type="entry name" value="TPR_rpt"/>
</dbReference>
<dbReference type="PANTHER" id="PTHR12558:SF13">
    <property type="entry name" value="CELL DIVISION CYCLE PROTEIN 27 HOMOLOG"/>
    <property type="match status" value="1"/>
</dbReference>
<keyword evidence="1" id="KW-0802">TPR repeat</keyword>
<evidence type="ECO:0000256" key="1">
    <source>
        <dbReference type="PROSITE-ProRule" id="PRU00339"/>
    </source>
</evidence>
<proteinExistence type="predicted"/>
<feature type="repeat" description="TPR" evidence="1">
    <location>
        <begin position="200"/>
        <end position="233"/>
    </location>
</feature>
<dbReference type="Pfam" id="PF13414">
    <property type="entry name" value="TPR_11"/>
    <property type="match status" value="1"/>
</dbReference>
<comment type="caution">
    <text evidence="2">The sequence shown here is derived from an EMBL/GenBank/DDBJ whole genome shotgun (WGS) entry which is preliminary data.</text>
</comment>
<dbReference type="PROSITE" id="PS51257">
    <property type="entry name" value="PROKAR_LIPOPROTEIN"/>
    <property type="match status" value="1"/>
</dbReference>
<dbReference type="EMBL" id="BNAH01000006">
    <property type="protein sequence ID" value="GHE89550.1"/>
    <property type="molecule type" value="Genomic_DNA"/>
</dbReference>
<feature type="repeat" description="TPR" evidence="1">
    <location>
        <begin position="604"/>
        <end position="637"/>
    </location>
</feature>
<dbReference type="PROSITE" id="PS50005">
    <property type="entry name" value="TPR"/>
    <property type="match status" value="4"/>
</dbReference>
<evidence type="ECO:0000313" key="2">
    <source>
        <dbReference type="EMBL" id="GHE89550.1"/>
    </source>
</evidence>
<dbReference type="InterPro" id="IPR014266">
    <property type="entry name" value="PEP-CTERM_TPR_PrsT"/>
</dbReference>
<feature type="repeat" description="TPR" evidence="1">
    <location>
        <begin position="468"/>
        <end position="501"/>
    </location>
</feature>
<dbReference type="SUPFAM" id="SSF48452">
    <property type="entry name" value="TPR-like"/>
    <property type="match status" value="3"/>
</dbReference>
<evidence type="ECO:0000313" key="3">
    <source>
        <dbReference type="Proteomes" id="UP000626370"/>
    </source>
</evidence>
<accession>A0ABQ3INK7</accession>
<dbReference type="Gene3D" id="1.25.40.10">
    <property type="entry name" value="Tetratricopeptide repeat domain"/>
    <property type="match status" value="5"/>
</dbReference>
<keyword evidence="3" id="KW-1185">Reference proteome</keyword>
<sequence>MYIIKKSKGLVPLLLVVLAVIGCSGKKSDEEYLSLAKTSMDKGETSAAIINLKNVLSVNSQSIEARFLLGKSYLSLGLWISAGKELEIAYTNGYDTSQVIPLLAKSYYHLGDIQGLEELIAQIDLLSQETQTILKTFTALTYIKEEVFEQGIIYLYDVVEVNYDSKYTKLSQAWKYGMDDQLSDAIAVIDDILNESPDFAEAIEYNAYLYFKEQDMAKAAEYFGKYIAIHPQAHELRMMYALALVYSEQYEAGEQQTDLLLKGMPKNPKLNQIKAQTRFAANDYEQAKQFAEVAIRGDNKLVLSKVIAGISAYQLKQLEVAYSHLNSVSADLNYQHPAKKILNALKFQLGYEDDVFNELSSVNNTDVDVNVLGTSAQELFKLGKIEEANSLLEKAAKKDPENADVLYQQGMFKLFNKDETATTFFEKALEKNPELESAMSMLLLERLKEGDYEKAFEIANNVASENPELAFTYKGVIYFRQGDLAKSKKEFEQALSLNNENAGVHFKLGQVYEAEKNTDKAIEQYQQALNININSPLVASSLLNLSKNEDYKETVEEYFQQLVDKNDREYIAHVYLASFYIVRNEFNAAQLALTKGLERNPNNFQLLMLKGKVQAHSKDYSNALVSFNEALKLNPYSPATLIAKANVFELQGNLPEAINSQKEAIKLIPNEVSLKLGLANLHIKNRELPAAASILSNLKLSGKENINIERLLGKIAFLNNDFDKARNILSNVYQKLQSEDVVFELSTSLQQLKRSAEAIATIEKYKSNNKVITSLDLLLKYAELLEKDKPEAALDIYNTILSQSDRHFAMLNNAAMIHLKLGNTEKALSLAKEALDKAPNMSAIQNTYGLTLLSANKNSDAEKYLKQASVANLKNDNYKVHYAMALFANNKKDEAKGVISNINLQDLNEFTLPKYNELVDALGL</sequence>
<dbReference type="Pfam" id="PF13432">
    <property type="entry name" value="TPR_16"/>
    <property type="match status" value="3"/>
</dbReference>
<dbReference type="SUPFAM" id="SSF81901">
    <property type="entry name" value="HCP-like"/>
    <property type="match status" value="1"/>
</dbReference>
<dbReference type="SMART" id="SM00028">
    <property type="entry name" value="TPR"/>
    <property type="match status" value="11"/>
</dbReference>
<protein>
    <recommendedName>
        <fullName evidence="4">PEP-CTERM system TPR-repeat protein PrsT</fullName>
    </recommendedName>
</protein>
<dbReference type="NCBIfam" id="TIGR02917">
    <property type="entry name" value="PEP_TPR_lipo"/>
    <property type="match status" value="1"/>
</dbReference>
<evidence type="ECO:0008006" key="4">
    <source>
        <dbReference type="Google" id="ProtNLM"/>
    </source>
</evidence>
<name>A0ABQ3INK7_9GAMM</name>
<dbReference type="PANTHER" id="PTHR12558">
    <property type="entry name" value="CELL DIVISION CYCLE 16,23,27"/>
    <property type="match status" value="1"/>
</dbReference>
<feature type="repeat" description="TPR" evidence="1">
    <location>
        <begin position="502"/>
        <end position="535"/>
    </location>
</feature>
<dbReference type="Proteomes" id="UP000626370">
    <property type="component" value="Unassembled WGS sequence"/>
</dbReference>
<gene>
    <name evidence="2" type="ORF">GCM10011501_18900</name>
</gene>
<organism evidence="2 3">
    <name type="scientific">Thalassotalea profundi</name>
    <dbReference type="NCBI Taxonomy" id="2036687"/>
    <lineage>
        <taxon>Bacteria</taxon>
        <taxon>Pseudomonadati</taxon>
        <taxon>Pseudomonadota</taxon>
        <taxon>Gammaproteobacteria</taxon>
        <taxon>Alteromonadales</taxon>
        <taxon>Colwelliaceae</taxon>
        <taxon>Thalassotalea</taxon>
    </lineage>
</organism>
<dbReference type="RefSeq" id="WP_189378016.1">
    <property type="nucleotide sequence ID" value="NZ_BNAH01000006.1"/>
</dbReference>
<dbReference type="InterPro" id="IPR011990">
    <property type="entry name" value="TPR-like_helical_dom_sf"/>
</dbReference>